<gene>
    <name evidence="3" type="ORF">HC175_13265</name>
</gene>
<accession>A0ABX1D569</accession>
<dbReference type="PANTHER" id="PTHR10188:SF6">
    <property type="entry name" value="N(4)-(BETA-N-ACETYLGLUCOSAMINYL)-L-ASPARAGINASE"/>
    <property type="match status" value="1"/>
</dbReference>
<dbReference type="EMBL" id="JAAVJR010000008">
    <property type="protein sequence ID" value="NJW53888.1"/>
    <property type="molecule type" value="Genomic_DNA"/>
</dbReference>
<evidence type="ECO:0000256" key="1">
    <source>
        <dbReference type="SAM" id="MobiDB-lite"/>
    </source>
</evidence>
<proteinExistence type="predicted"/>
<dbReference type="PROSITE" id="PS51257">
    <property type="entry name" value="PROKAR_LIPOPROTEIN"/>
    <property type="match status" value="1"/>
</dbReference>
<feature type="chain" id="PRO_5047504859" evidence="2">
    <location>
        <begin position="21"/>
        <end position="358"/>
    </location>
</feature>
<dbReference type="RefSeq" id="WP_168138990.1">
    <property type="nucleotide sequence ID" value="NZ_JAAVJR010000008.1"/>
</dbReference>
<name>A0ABX1D569_9FLAO</name>
<dbReference type="Pfam" id="PF01112">
    <property type="entry name" value="Asparaginase_2"/>
    <property type="match status" value="1"/>
</dbReference>
<evidence type="ECO:0000313" key="4">
    <source>
        <dbReference type="Proteomes" id="UP000703674"/>
    </source>
</evidence>
<sequence>MKKLLLVFAIFGTLACNNSAEEKSEDPQTSEATSEEKDSIPNFGIVIHGGAGTILKENMSDSLEQVYRAKLEEAIRTGHEILANGGTALEAVQRTINVMEDSPLFNAGKGAVFTNEGTNELDASIMDGSNLNAGAIAGVTTIKNPINLAYEVMVNSEHVMLAGKGAERFAQEQGVEIVDPQYFFTENRYNSLQRIREQEKSQLDHDAQKTAFTDPFIKDSKFGTVGCAALDKHGNLAAGTSTGGMTNKRYNRIGDAPIIGAGTYANNKTVAVSSTGWGEFFIRGMVAYDISALMEYKGLSLEEAAKEVIQKKIPALGGDGGIIAIDHQGNVAMEFNTAGMYRAKMDRDGTLKIGIYGE</sequence>
<dbReference type="SUPFAM" id="SSF56235">
    <property type="entry name" value="N-terminal nucleophile aminohydrolases (Ntn hydrolases)"/>
    <property type="match status" value="1"/>
</dbReference>
<feature type="signal peptide" evidence="2">
    <location>
        <begin position="1"/>
        <end position="20"/>
    </location>
</feature>
<dbReference type="Proteomes" id="UP000703674">
    <property type="component" value="Unassembled WGS sequence"/>
</dbReference>
<dbReference type="InterPro" id="IPR029055">
    <property type="entry name" value="Ntn_hydrolases_N"/>
</dbReference>
<dbReference type="CDD" id="cd04701">
    <property type="entry name" value="Asparaginase_2"/>
    <property type="match status" value="1"/>
</dbReference>
<keyword evidence="4" id="KW-1185">Reference proteome</keyword>
<evidence type="ECO:0000256" key="2">
    <source>
        <dbReference type="SAM" id="SignalP"/>
    </source>
</evidence>
<keyword evidence="2" id="KW-0732">Signal</keyword>
<dbReference type="InterPro" id="IPR000246">
    <property type="entry name" value="Peptidase_T2"/>
</dbReference>
<organism evidence="3 4">
    <name type="scientific">Salinimicrobium oceani</name>
    <dbReference type="NCBI Taxonomy" id="2722702"/>
    <lineage>
        <taxon>Bacteria</taxon>
        <taxon>Pseudomonadati</taxon>
        <taxon>Bacteroidota</taxon>
        <taxon>Flavobacteriia</taxon>
        <taxon>Flavobacteriales</taxon>
        <taxon>Flavobacteriaceae</taxon>
        <taxon>Salinimicrobium</taxon>
    </lineage>
</organism>
<comment type="caution">
    <text evidence="3">The sequence shown here is derived from an EMBL/GenBank/DDBJ whole genome shotgun (WGS) entry which is preliminary data.</text>
</comment>
<protein>
    <submittedName>
        <fullName evidence="3">Isoaspartyl peptidase/L-asparaginase</fullName>
    </submittedName>
</protein>
<dbReference type="PANTHER" id="PTHR10188">
    <property type="entry name" value="L-ASPARAGINASE"/>
    <property type="match status" value="1"/>
</dbReference>
<evidence type="ECO:0000313" key="3">
    <source>
        <dbReference type="EMBL" id="NJW53888.1"/>
    </source>
</evidence>
<reference evidence="3 4" key="1">
    <citation type="submission" date="2020-03" db="EMBL/GenBank/DDBJ databases">
        <title>Salinimicrobium sp. nov, isolated from SCS.</title>
        <authorList>
            <person name="Cao W.R."/>
        </authorList>
    </citation>
    <scope>NUCLEOTIDE SEQUENCE [LARGE SCALE GENOMIC DNA]</scope>
    <source>
        <strain evidence="4">J15B91</strain>
    </source>
</reference>
<feature type="region of interest" description="Disordered" evidence="1">
    <location>
        <begin position="19"/>
        <end position="39"/>
    </location>
</feature>
<dbReference type="Gene3D" id="3.60.20.30">
    <property type="entry name" value="(Glycosyl)asparaginase"/>
    <property type="match status" value="1"/>
</dbReference>